<dbReference type="EMBL" id="FOVJ01000002">
    <property type="protein sequence ID" value="SFN57773.1"/>
    <property type="molecule type" value="Genomic_DNA"/>
</dbReference>
<evidence type="ECO:0000313" key="2">
    <source>
        <dbReference type="EMBL" id="SFN57773.1"/>
    </source>
</evidence>
<name>A0A1I5A5P4_9PROT</name>
<accession>A0A1I5A5P4</accession>
<reference evidence="3" key="1">
    <citation type="submission" date="2016-10" db="EMBL/GenBank/DDBJ databases">
        <authorList>
            <person name="Varghese N."/>
        </authorList>
    </citation>
    <scope>NUCLEOTIDE SEQUENCE [LARGE SCALE GENOMIC DNA]</scope>
    <source>
        <strain evidence="3">Nsp8</strain>
    </source>
</reference>
<dbReference type="RefSeq" id="WP_074795786.1">
    <property type="nucleotide sequence ID" value="NZ_FOVJ01000002.1"/>
</dbReference>
<evidence type="ECO:0000313" key="3">
    <source>
        <dbReference type="Proteomes" id="UP000183107"/>
    </source>
</evidence>
<organism evidence="2 3">
    <name type="scientific">Nitrosospira briensis</name>
    <dbReference type="NCBI Taxonomy" id="35799"/>
    <lineage>
        <taxon>Bacteria</taxon>
        <taxon>Pseudomonadati</taxon>
        <taxon>Pseudomonadota</taxon>
        <taxon>Betaproteobacteria</taxon>
        <taxon>Nitrosomonadales</taxon>
        <taxon>Nitrosomonadaceae</taxon>
        <taxon>Nitrosospira</taxon>
    </lineage>
</organism>
<protein>
    <submittedName>
        <fullName evidence="2">Uncharacterized membrane protein YqjE</fullName>
    </submittedName>
</protein>
<keyword evidence="1" id="KW-0472">Membrane</keyword>
<dbReference type="Pfam" id="PF07332">
    <property type="entry name" value="Phage_holin_3_6"/>
    <property type="match status" value="1"/>
</dbReference>
<sequence length="122" mass="13511">MFETIRKARQIGTIALERVGEYAELLKISAEIQGQNLKKRIVSFVMVALLAVLSLIFLGLAIIVTCWDTPYRVISAWGVAGFYALAAFIAYIAAPSRADSVSAFDTVREELQQDIKLMKDVV</sequence>
<keyword evidence="1" id="KW-1133">Transmembrane helix</keyword>
<dbReference type="InterPro" id="IPR009937">
    <property type="entry name" value="Phage_holin_3_6"/>
</dbReference>
<keyword evidence="3" id="KW-1185">Reference proteome</keyword>
<dbReference type="Proteomes" id="UP000183107">
    <property type="component" value="Unassembled WGS sequence"/>
</dbReference>
<gene>
    <name evidence="2" type="ORF">SAMN05216386_1222</name>
</gene>
<dbReference type="AlphaFoldDB" id="A0A1I5A5P4"/>
<feature type="transmembrane region" description="Helical" evidence="1">
    <location>
        <begin position="41"/>
        <end position="64"/>
    </location>
</feature>
<dbReference type="OrthoDB" id="8777977at2"/>
<feature type="transmembrane region" description="Helical" evidence="1">
    <location>
        <begin position="76"/>
        <end position="94"/>
    </location>
</feature>
<evidence type="ECO:0000256" key="1">
    <source>
        <dbReference type="SAM" id="Phobius"/>
    </source>
</evidence>
<proteinExistence type="predicted"/>
<keyword evidence="1" id="KW-0812">Transmembrane</keyword>